<keyword evidence="4 10" id="KW-0812">Transmembrane</keyword>
<dbReference type="EMBL" id="SJJR01000010">
    <property type="protein sequence ID" value="TCB96252.1"/>
    <property type="molecule type" value="Genomic_DNA"/>
</dbReference>
<evidence type="ECO:0000256" key="6">
    <source>
        <dbReference type="ARBA" id="ARBA00022989"/>
    </source>
</evidence>
<dbReference type="PROSITE" id="PS51371">
    <property type="entry name" value="CBS"/>
    <property type="match status" value="1"/>
</dbReference>
<comment type="caution">
    <text evidence="14">The sequence shown here is derived from an EMBL/GenBank/DDBJ whole genome shotgun (WGS) entry which is preliminary data.</text>
</comment>
<feature type="transmembrane region" description="Helical" evidence="11">
    <location>
        <begin position="56"/>
        <end position="77"/>
    </location>
</feature>
<comment type="subcellular location">
    <subcellularLocation>
        <location evidence="1">Cell membrane</location>
        <topology evidence="1">Multi-pass membrane protein</topology>
    </subcellularLocation>
</comment>
<dbReference type="InterPro" id="IPR046342">
    <property type="entry name" value="CBS_dom_sf"/>
</dbReference>
<dbReference type="Gene3D" id="3.30.465.10">
    <property type="match status" value="1"/>
</dbReference>
<dbReference type="PANTHER" id="PTHR43099:SF6">
    <property type="entry name" value="UPF0053 PROTEIN RV1842C"/>
    <property type="match status" value="1"/>
</dbReference>
<dbReference type="InterPro" id="IPR036318">
    <property type="entry name" value="FAD-bd_PCMH-like_sf"/>
</dbReference>
<evidence type="ECO:0000256" key="2">
    <source>
        <dbReference type="ARBA" id="ARBA00006337"/>
    </source>
</evidence>
<dbReference type="PROSITE" id="PS51846">
    <property type="entry name" value="CNNM"/>
    <property type="match status" value="1"/>
</dbReference>
<dbReference type="SMART" id="SM00116">
    <property type="entry name" value="CBS"/>
    <property type="match status" value="2"/>
</dbReference>
<keyword evidence="8 10" id="KW-0472">Membrane</keyword>
<feature type="transmembrane region" description="Helical" evidence="11">
    <location>
        <begin position="138"/>
        <end position="157"/>
    </location>
</feature>
<feature type="domain" description="CBS" evidence="12">
    <location>
        <begin position="280"/>
        <end position="343"/>
    </location>
</feature>
<dbReference type="Pfam" id="PF00571">
    <property type="entry name" value="CBS"/>
    <property type="match status" value="2"/>
</dbReference>
<evidence type="ECO:0000256" key="5">
    <source>
        <dbReference type="ARBA" id="ARBA00022737"/>
    </source>
</evidence>
<dbReference type="InterPro" id="IPR005170">
    <property type="entry name" value="Transptr-assoc_dom"/>
</dbReference>
<dbReference type="Pfam" id="PF03471">
    <property type="entry name" value="CorC_HlyC"/>
    <property type="match status" value="1"/>
</dbReference>
<evidence type="ECO:0000256" key="4">
    <source>
        <dbReference type="ARBA" id="ARBA00022692"/>
    </source>
</evidence>
<comment type="similarity">
    <text evidence="2">Belongs to the UPF0053 family.</text>
</comment>
<evidence type="ECO:0000256" key="11">
    <source>
        <dbReference type="SAM" id="Phobius"/>
    </source>
</evidence>
<dbReference type="RefSeq" id="WP_131304570.1">
    <property type="nucleotide sequence ID" value="NZ_SJJR01000010.1"/>
</dbReference>
<dbReference type="CDD" id="cd04590">
    <property type="entry name" value="CBS_pair_CorC_HlyC_assoc"/>
    <property type="match status" value="1"/>
</dbReference>
<dbReference type="InterPro" id="IPR000644">
    <property type="entry name" value="CBS_dom"/>
</dbReference>
<evidence type="ECO:0000259" key="12">
    <source>
        <dbReference type="PROSITE" id="PS51371"/>
    </source>
</evidence>
<dbReference type="GO" id="GO:0050660">
    <property type="term" value="F:flavin adenine dinucleotide binding"/>
    <property type="evidence" value="ECO:0007669"/>
    <property type="project" value="InterPro"/>
</dbReference>
<evidence type="ECO:0000256" key="7">
    <source>
        <dbReference type="ARBA" id="ARBA00023122"/>
    </source>
</evidence>
<feature type="domain" description="CNNM transmembrane" evidence="13">
    <location>
        <begin position="1"/>
        <end position="202"/>
    </location>
</feature>
<dbReference type="InterPro" id="IPR016169">
    <property type="entry name" value="FAD-bd_PCMH_sub2"/>
</dbReference>
<dbReference type="Proteomes" id="UP000292274">
    <property type="component" value="Unassembled WGS sequence"/>
</dbReference>
<dbReference type="Gene3D" id="3.10.580.10">
    <property type="entry name" value="CBS-domain"/>
    <property type="match status" value="1"/>
</dbReference>
<sequence length="450" mass="47992">MLILVGLLLIIVLTVATGYFVAQEFGYVAVDRGKLKQRAAEGDQASARALEVTARLSFMLSGAQLGITVTALLVGYAAEPYLGAGLAELFGVAGVSTSVSLPLSVVLALVIATVVQMVVGELAPKNLAIARPEPVARALARSTLIYLAIAGPLIKLFDRAAVRLLRRVGIEPIEELPSGATPEDLEQIIAESRLEGHLDPEMSELLDRGLDFRQLTAGEAMVPRVDVHTVRADEMISRVVELLDTGRSRFPVRGAEGVDDLVGVIGISDVLRVPPAQRATTPVGTVAVPPLLVPETLPLPTVLDRLRSGHRQLACVVDEYGGFAGVITLEDIAEELVGPIRDEDDPPERAPARQEDGSWVVPARWRIDEVADSTGIALPEHPEYDTLSGLVMRELGRVPEVGDRLEISLPADGDNGQVTPRALVEVLAVDRHVADSVRLQLTGGREGVTA</sequence>
<feature type="transmembrane region" description="Helical" evidence="11">
    <location>
        <begin position="89"/>
        <end position="118"/>
    </location>
</feature>
<keyword evidence="15" id="KW-1185">Reference proteome</keyword>
<evidence type="ECO:0000256" key="9">
    <source>
        <dbReference type="PROSITE-ProRule" id="PRU00703"/>
    </source>
</evidence>
<organism evidence="14 15">
    <name type="scientific">Micromonospora zingiberis</name>
    <dbReference type="NCBI Taxonomy" id="2053011"/>
    <lineage>
        <taxon>Bacteria</taxon>
        <taxon>Bacillati</taxon>
        <taxon>Actinomycetota</taxon>
        <taxon>Actinomycetes</taxon>
        <taxon>Micromonosporales</taxon>
        <taxon>Micromonosporaceae</taxon>
        <taxon>Micromonospora</taxon>
    </lineage>
</organism>
<keyword evidence="7 9" id="KW-0129">CBS domain</keyword>
<dbReference type="Pfam" id="PF01595">
    <property type="entry name" value="CNNM"/>
    <property type="match status" value="1"/>
</dbReference>
<dbReference type="SUPFAM" id="SSF54631">
    <property type="entry name" value="CBS-domain pair"/>
    <property type="match status" value="1"/>
</dbReference>
<dbReference type="PANTHER" id="PTHR43099">
    <property type="entry name" value="UPF0053 PROTEIN YRKA"/>
    <property type="match status" value="1"/>
</dbReference>
<dbReference type="SMART" id="SM01091">
    <property type="entry name" value="CorC_HlyC"/>
    <property type="match status" value="1"/>
</dbReference>
<dbReference type="InterPro" id="IPR044751">
    <property type="entry name" value="Ion_transp-like_CBS"/>
</dbReference>
<reference evidence="14 15" key="1">
    <citation type="submission" date="2019-02" db="EMBL/GenBank/DDBJ databases">
        <title>Jishengella sp. nov., isolated from a root of Zingiber montanum.</title>
        <authorList>
            <person name="Kuncharoen N."/>
            <person name="Kudo T."/>
            <person name="Masahiro Y."/>
            <person name="Ohkuma M."/>
            <person name="Tanasupawat S."/>
        </authorList>
    </citation>
    <scope>NUCLEOTIDE SEQUENCE [LARGE SCALE GENOMIC DNA]</scope>
    <source>
        <strain evidence="14 15">PLAI 1-1</strain>
    </source>
</reference>
<evidence type="ECO:0000313" key="14">
    <source>
        <dbReference type="EMBL" id="TCB96252.1"/>
    </source>
</evidence>
<evidence type="ECO:0000259" key="13">
    <source>
        <dbReference type="PROSITE" id="PS51846"/>
    </source>
</evidence>
<evidence type="ECO:0000256" key="3">
    <source>
        <dbReference type="ARBA" id="ARBA00022475"/>
    </source>
</evidence>
<evidence type="ECO:0000256" key="8">
    <source>
        <dbReference type="ARBA" id="ARBA00023136"/>
    </source>
</evidence>
<dbReference type="InterPro" id="IPR002550">
    <property type="entry name" value="CNNM"/>
</dbReference>
<evidence type="ECO:0000313" key="15">
    <source>
        <dbReference type="Proteomes" id="UP000292274"/>
    </source>
</evidence>
<dbReference type="InterPro" id="IPR051676">
    <property type="entry name" value="UPF0053_domain"/>
</dbReference>
<evidence type="ECO:0000256" key="10">
    <source>
        <dbReference type="PROSITE-ProRule" id="PRU01193"/>
    </source>
</evidence>
<gene>
    <name evidence="14" type="ORF">E0H26_16730</name>
</gene>
<accession>A0A4R0GIK8</accession>
<name>A0A4R0GIK8_9ACTN</name>
<keyword evidence="6 10" id="KW-1133">Transmembrane helix</keyword>
<keyword evidence="3" id="KW-1003">Cell membrane</keyword>
<dbReference type="GO" id="GO:0005886">
    <property type="term" value="C:plasma membrane"/>
    <property type="evidence" value="ECO:0007669"/>
    <property type="project" value="UniProtKB-SubCell"/>
</dbReference>
<keyword evidence="5" id="KW-0677">Repeat</keyword>
<dbReference type="OrthoDB" id="110231at2"/>
<protein>
    <submittedName>
        <fullName evidence="14">HlyC/CorC family transporter</fullName>
    </submittedName>
</protein>
<dbReference type="SUPFAM" id="SSF56176">
    <property type="entry name" value="FAD-binding/transporter-associated domain-like"/>
    <property type="match status" value="1"/>
</dbReference>
<dbReference type="AlphaFoldDB" id="A0A4R0GIK8"/>
<evidence type="ECO:0000256" key="1">
    <source>
        <dbReference type="ARBA" id="ARBA00004651"/>
    </source>
</evidence>
<proteinExistence type="inferred from homology"/>